<reference evidence="2 3" key="1">
    <citation type="submission" date="2018-02" db="EMBL/GenBank/DDBJ databases">
        <title>Genomic Encyclopedia of Archaeal and Bacterial Type Strains, Phase II (KMG-II): from individual species to whole genera.</title>
        <authorList>
            <person name="Goeker M."/>
        </authorList>
    </citation>
    <scope>NUCLEOTIDE SEQUENCE [LARGE SCALE GENOMIC DNA]</scope>
    <source>
        <strain evidence="2 3">DSM 3808</strain>
    </source>
</reference>
<evidence type="ECO:0008006" key="4">
    <source>
        <dbReference type="Google" id="ProtNLM"/>
    </source>
</evidence>
<dbReference type="EMBL" id="PTJA01000008">
    <property type="protein sequence ID" value="PPK79842.1"/>
    <property type="molecule type" value="Genomic_DNA"/>
</dbReference>
<sequence>MAETYKVRVQVYDEVTGELKGDADVQTTADLVYFTDGQTFQQKLDSGVLKGANGNTGATGQRGSKWNSGTGITGTSTTATVFSGSGVSSALVDDYYVNMGTGADKGRVYICTVAGNATTAKWVYVGSILGPAGPTGATGQTGATGPTGATGAKGADGKDGDGIKVGTSLETAVDRKLFLKIIG</sequence>
<protein>
    <recommendedName>
        <fullName evidence="4">Collagen triple helix repeat protein</fullName>
    </recommendedName>
</protein>
<evidence type="ECO:0000313" key="3">
    <source>
        <dbReference type="Proteomes" id="UP000237749"/>
    </source>
</evidence>
<name>A0A2S6HQN8_9FIRM</name>
<feature type="compositionally biased region" description="Low complexity" evidence="1">
    <location>
        <begin position="137"/>
        <end position="153"/>
    </location>
</feature>
<feature type="region of interest" description="Disordered" evidence="1">
    <location>
        <begin position="137"/>
        <end position="157"/>
    </location>
</feature>
<organism evidence="2 3">
    <name type="scientific">Lacrimispora xylanisolvens</name>
    <dbReference type="NCBI Taxonomy" id="384636"/>
    <lineage>
        <taxon>Bacteria</taxon>
        <taxon>Bacillati</taxon>
        <taxon>Bacillota</taxon>
        <taxon>Clostridia</taxon>
        <taxon>Lachnospirales</taxon>
        <taxon>Lachnospiraceae</taxon>
        <taxon>Lacrimispora</taxon>
    </lineage>
</organism>
<accession>A0A2S6HQN8</accession>
<dbReference type="Proteomes" id="UP000237749">
    <property type="component" value="Unassembled WGS sequence"/>
</dbReference>
<comment type="caution">
    <text evidence="2">The sequence shown here is derived from an EMBL/GenBank/DDBJ whole genome shotgun (WGS) entry which is preliminary data.</text>
</comment>
<proteinExistence type="predicted"/>
<evidence type="ECO:0000313" key="2">
    <source>
        <dbReference type="EMBL" id="PPK79842.1"/>
    </source>
</evidence>
<keyword evidence="3" id="KW-1185">Reference proteome</keyword>
<dbReference type="RefSeq" id="WP_104437746.1">
    <property type="nucleotide sequence ID" value="NZ_PTJA01000008.1"/>
</dbReference>
<evidence type="ECO:0000256" key="1">
    <source>
        <dbReference type="SAM" id="MobiDB-lite"/>
    </source>
</evidence>
<gene>
    <name evidence="2" type="ORF">BXY41_10867</name>
</gene>
<dbReference type="AlphaFoldDB" id="A0A2S6HQN8"/>